<keyword evidence="3" id="KW-1185">Reference proteome</keyword>
<dbReference type="STRING" id="74557.A0A1V9YSE9"/>
<evidence type="ECO:0000259" key="1">
    <source>
        <dbReference type="Pfam" id="PF00149"/>
    </source>
</evidence>
<accession>A0A1V9YSE9</accession>
<dbReference type="EMBL" id="JNBS01003030">
    <property type="protein sequence ID" value="OQR88749.1"/>
    <property type="molecule type" value="Genomic_DNA"/>
</dbReference>
<organism evidence="2 3">
    <name type="scientific">Thraustotheca clavata</name>
    <dbReference type="NCBI Taxonomy" id="74557"/>
    <lineage>
        <taxon>Eukaryota</taxon>
        <taxon>Sar</taxon>
        <taxon>Stramenopiles</taxon>
        <taxon>Oomycota</taxon>
        <taxon>Saprolegniomycetes</taxon>
        <taxon>Saprolegniales</taxon>
        <taxon>Achlyaceae</taxon>
        <taxon>Thraustotheca</taxon>
    </lineage>
</organism>
<dbReference type="SUPFAM" id="SSF56300">
    <property type="entry name" value="Metallo-dependent phosphatases"/>
    <property type="match status" value="1"/>
</dbReference>
<dbReference type="Proteomes" id="UP000243217">
    <property type="component" value="Unassembled WGS sequence"/>
</dbReference>
<proteinExistence type="predicted"/>
<dbReference type="AlphaFoldDB" id="A0A1V9YSE9"/>
<protein>
    <submittedName>
        <fullName evidence="2">Calcineurin-like phosphoesterase</fullName>
    </submittedName>
</protein>
<dbReference type="OrthoDB" id="783096at2759"/>
<feature type="domain" description="Calcineurin-like phosphoesterase" evidence="1">
    <location>
        <begin position="77"/>
        <end position="330"/>
    </location>
</feature>
<evidence type="ECO:0000313" key="2">
    <source>
        <dbReference type="EMBL" id="OQR88749.1"/>
    </source>
</evidence>
<dbReference type="CDD" id="cd07383">
    <property type="entry name" value="MPP_Dcr2"/>
    <property type="match status" value="1"/>
</dbReference>
<dbReference type="Gene3D" id="3.60.21.10">
    <property type="match status" value="1"/>
</dbReference>
<sequence>MVKRKWSIALMRHRLFLWHRSLTCERAFVLLCASIAALLMLMTVSTAPEVVTKLLFGYDQSKSPLLASVLDDEKLRFKILQIPDMHYTGDPNYPCRDPPYKYLKKNIACTESKMTEFIAHLLDSERPDFVVFTGDQIESVEIQHTKEEVIQAMNAATKEVIERKIPWSMVFGNHDEGRTMSKSEMFDFLDELPYSYSKFGPREIGGVGNYQLHVEAPINGPWYTMKRRSTKPLLRFYFMDSHNGLFTPNQIEFATELSATTFHEHIPALMFFHNPIPEYKLYDQMPVPPDGRLPHGKRLEKVSHGDYNSGMFDAMKQMNDVKAAFVGHDHFNDYCFYLDPLHLCYGGGVGYGGAYGYQHTQRRARIIEWNWNRREEVIETWLHEDPNTEGIRTQKYEIYRETHEQYPAKKLRSIKHNKLH</sequence>
<dbReference type="GO" id="GO:0005737">
    <property type="term" value="C:cytoplasm"/>
    <property type="evidence" value="ECO:0007669"/>
    <property type="project" value="TreeGrafter"/>
</dbReference>
<name>A0A1V9YSE9_9STRA</name>
<dbReference type="PANTHER" id="PTHR32440:SF0">
    <property type="entry name" value="PHOSPHATASE DCR2-RELATED"/>
    <property type="match status" value="1"/>
</dbReference>
<reference evidence="2 3" key="1">
    <citation type="journal article" date="2014" name="Genome Biol. Evol.">
        <title>The secreted proteins of Achlya hypogyna and Thraustotheca clavata identify the ancestral oomycete secretome and reveal gene acquisitions by horizontal gene transfer.</title>
        <authorList>
            <person name="Misner I."/>
            <person name="Blouin N."/>
            <person name="Leonard G."/>
            <person name="Richards T.A."/>
            <person name="Lane C.E."/>
        </authorList>
    </citation>
    <scope>NUCLEOTIDE SEQUENCE [LARGE SCALE GENOMIC DNA]</scope>
    <source>
        <strain evidence="2 3">ATCC 34112</strain>
    </source>
</reference>
<dbReference type="PANTHER" id="PTHR32440">
    <property type="entry name" value="PHOSPHATASE DCR2-RELATED-RELATED"/>
    <property type="match status" value="1"/>
</dbReference>
<gene>
    <name evidence="2" type="ORF">THRCLA_10125</name>
</gene>
<comment type="caution">
    <text evidence="2">The sequence shown here is derived from an EMBL/GenBank/DDBJ whole genome shotgun (WGS) entry which is preliminary data.</text>
</comment>
<dbReference type="GO" id="GO:0016788">
    <property type="term" value="F:hydrolase activity, acting on ester bonds"/>
    <property type="evidence" value="ECO:0007669"/>
    <property type="project" value="TreeGrafter"/>
</dbReference>
<dbReference type="InterPro" id="IPR004843">
    <property type="entry name" value="Calcineurin-like_PHP"/>
</dbReference>
<dbReference type="Pfam" id="PF00149">
    <property type="entry name" value="Metallophos"/>
    <property type="match status" value="1"/>
</dbReference>
<evidence type="ECO:0000313" key="3">
    <source>
        <dbReference type="Proteomes" id="UP000243217"/>
    </source>
</evidence>
<dbReference type="InterPro" id="IPR029052">
    <property type="entry name" value="Metallo-depent_PP-like"/>
</dbReference>